<evidence type="ECO:0000313" key="2">
    <source>
        <dbReference type="EMBL" id="KAB2636898.1"/>
    </source>
</evidence>
<sequence>MCSSIIGPKSKKLLFSKYLSAKSNVKELEDRDCLVLHDVDVHTMSQNPLLIHKLFDRIVFNFPHAGFFLREHDKYQIELHQNLVRNYFKSAHKMLANCGEIHVTHKTAYPFNEWKIVELAEEFGLHLVEEAEFSLCDYPGYLNRRGSGIKCSMEFPVGKCSTFKFAKQSANNDP</sequence>
<dbReference type="OrthoDB" id="273345at2759"/>
<reference evidence="2 3" key="3">
    <citation type="submission" date="2019-11" db="EMBL/GenBank/DDBJ databases">
        <title>A de novo genome assembly of a pear dwarfing rootstock.</title>
        <authorList>
            <person name="Wang F."/>
            <person name="Wang J."/>
            <person name="Li S."/>
            <person name="Zhang Y."/>
            <person name="Fang M."/>
            <person name="Ma L."/>
            <person name="Zhao Y."/>
            <person name="Jiang S."/>
        </authorList>
    </citation>
    <scope>NUCLEOTIDE SEQUENCE [LARGE SCALE GENOMIC DNA]</scope>
    <source>
        <strain evidence="2">S2</strain>
        <tissue evidence="2">Leaf</tissue>
    </source>
</reference>
<dbReference type="AlphaFoldDB" id="A0A5N5IAR3"/>
<dbReference type="PANTHER" id="PTHR11538">
    <property type="entry name" value="PHENYLALANYL-TRNA SYNTHETASE"/>
    <property type="match status" value="1"/>
</dbReference>
<dbReference type="GO" id="GO:0070042">
    <property type="term" value="F:rRNA (uridine-N3-)-methyltransferase activity"/>
    <property type="evidence" value="ECO:0007669"/>
    <property type="project" value="InterPro"/>
</dbReference>
<proteinExistence type="predicted"/>
<dbReference type="Pfam" id="PF10354">
    <property type="entry name" value="BMT5-like"/>
    <property type="match status" value="1"/>
</dbReference>
<reference evidence="2 3" key="1">
    <citation type="submission" date="2019-09" db="EMBL/GenBank/DDBJ databases">
        <authorList>
            <person name="Ou C."/>
        </authorList>
    </citation>
    <scope>NUCLEOTIDE SEQUENCE [LARGE SCALE GENOMIC DNA]</scope>
    <source>
        <strain evidence="2">S2</strain>
        <tissue evidence="2">Leaf</tissue>
    </source>
</reference>
<gene>
    <name evidence="2" type="ORF">D8674_027432</name>
</gene>
<dbReference type="PANTHER" id="PTHR11538:SF89">
    <property type="entry name" value="PROTEIN, PUTATIVE (DUF2431)-RELATED"/>
    <property type="match status" value="1"/>
</dbReference>
<dbReference type="GO" id="GO:0070475">
    <property type="term" value="P:rRNA base methylation"/>
    <property type="evidence" value="ECO:0007669"/>
    <property type="project" value="InterPro"/>
</dbReference>
<dbReference type="GO" id="GO:0005737">
    <property type="term" value="C:cytoplasm"/>
    <property type="evidence" value="ECO:0007669"/>
    <property type="project" value="TreeGrafter"/>
</dbReference>
<organism evidence="2 3">
    <name type="scientific">Pyrus ussuriensis x Pyrus communis</name>
    <dbReference type="NCBI Taxonomy" id="2448454"/>
    <lineage>
        <taxon>Eukaryota</taxon>
        <taxon>Viridiplantae</taxon>
        <taxon>Streptophyta</taxon>
        <taxon>Embryophyta</taxon>
        <taxon>Tracheophyta</taxon>
        <taxon>Spermatophyta</taxon>
        <taxon>Magnoliopsida</taxon>
        <taxon>eudicotyledons</taxon>
        <taxon>Gunneridae</taxon>
        <taxon>Pentapetalae</taxon>
        <taxon>rosids</taxon>
        <taxon>fabids</taxon>
        <taxon>Rosales</taxon>
        <taxon>Rosaceae</taxon>
        <taxon>Amygdaloideae</taxon>
        <taxon>Maleae</taxon>
        <taxon>Pyrus</taxon>
    </lineage>
</organism>
<accession>A0A5N5IAR3</accession>
<evidence type="ECO:0000313" key="3">
    <source>
        <dbReference type="Proteomes" id="UP000327157"/>
    </source>
</evidence>
<name>A0A5N5IAR3_9ROSA</name>
<dbReference type="InterPro" id="IPR019446">
    <property type="entry name" value="BMT5-like"/>
</dbReference>
<feature type="domain" description="25S rRNA (uridine-N(3))-methyltransferase BMT5-like" evidence="1">
    <location>
        <begin position="10"/>
        <end position="145"/>
    </location>
</feature>
<evidence type="ECO:0000259" key="1">
    <source>
        <dbReference type="Pfam" id="PF10354"/>
    </source>
</evidence>
<dbReference type="Proteomes" id="UP000327157">
    <property type="component" value="Chromosome 5"/>
</dbReference>
<dbReference type="SUPFAM" id="SSF53335">
    <property type="entry name" value="S-adenosyl-L-methionine-dependent methyltransferases"/>
    <property type="match status" value="1"/>
</dbReference>
<protein>
    <recommendedName>
        <fullName evidence="1">25S rRNA (uridine-N(3))-methyltransferase BMT5-like domain-containing protein</fullName>
    </recommendedName>
</protein>
<keyword evidence="3" id="KW-1185">Reference proteome</keyword>
<dbReference type="InterPro" id="IPR029063">
    <property type="entry name" value="SAM-dependent_MTases_sf"/>
</dbReference>
<comment type="caution">
    <text evidence="2">The sequence shown here is derived from an EMBL/GenBank/DDBJ whole genome shotgun (WGS) entry which is preliminary data.</text>
</comment>
<reference evidence="3" key="2">
    <citation type="submission" date="2019-10" db="EMBL/GenBank/DDBJ databases">
        <title>A de novo genome assembly of a pear dwarfing rootstock.</title>
        <authorList>
            <person name="Wang F."/>
            <person name="Wang J."/>
            <person name="Li S."/>
            <person name="Zhang Y."/>
            <person name="Fang M."/>
            <person name="Ma L."/>
            <person name="Zhao Y."/>
            <person name="Jiang S."/>
        </authorList>
    </citation>
    <scope>NUCLEOTIDE SEQUENCE [LARGE SCALE GENOMIC DNA]</scope>
</reference>
<dbReference type="EMBL" id="SMOL01000004">
    <property type="protein sequence ID" value="KAB2636898.1"/>
    <property type="molecule type" value="Genomic_DNA"/>
</dbReference>